<organism evidence="8 9">
    <name type="scientific">Sesamum angolense</name>
    <dbReference type="NCBI Taxonomy" id="2727404"/>
    <lineage>
        <taxon>Eukaryota</taxon>
        <taxon>Viridiplantae</taxon>
        <taxon>Streptophyta</taxon>
        <taxon>Embryophyta</taxon>
        <taxon>Tracheophyta</taxon>
        <taxon>Spermatophyta</taxon>
        <taxon>Magnoliopsida</taxon>
        <taxon>eudicotyledons</taxon>
        <taxon>Gunneridae</taxon>
        <taxon>Pentapetalae</taxon>
        <taxon>asterids</taxon>
        <taxon>lamiids</taxon>
        <taxon>Lamiales</taxon>
        <taxon>Pedaliaceae</taxon>
        <taxon>Sesamum</taxon>
    </lineage>
</organism>
<evidence type="ECO:0000259" key="7">
    <source>
        <dbReference type="PROSITE" id="PS50888"/>
    </source>
</evidence>
<keyword evidence="3" id="KW-0238">DNA-binding</keyword>
<keyword evidence="9" id="KW-1185">Reference proteome</keyword>
<dbReference type="InterPro" id="IPR036638">
    <property type="entry name" value="HLH_DNA-bd_sf"/>
</dbReference>
<sequence>MFRSETTSRSRNSSSSSFLLSNPGGNQSSFKHVSAAEGDFFKTRDQFMGSDLFHNQSQQSCGLARYRSAPSSFLAALLDSTTDNSSSGDESEAMLISAFMNGPPDLNHKGNDNNGGNQVLQYPQHMKQEVGVESDPRPGFVNGQMGYESAVSGGGGAIVGSYSVGMESQVQVAVSSNNSSNLVRQSSSPAGFFNGYGVMGEVGNYRVHNQAKANASASNGMSNHMNFSSAPSSSSRYMPSIPENVNESISTRNPENGQSRNGNNGNGREYESAFTHDSWNGSPFNNLKRNRDGDLKMFSNFSGLENQNGETRKSTPGLVHHLSLPKNSSAEMAEVEKFLQFQQDTVPCQIRAKRGCATHPRSIAERMRRTRISEKMKKLQDLFPNMDKQTNTADMLDLAVEYIKDLQKQVQTLSETRAKCSCSTKPQQTSPTT</sequence>
<protein>
    <submittedName>
        <fullName evidence="8">Transcription factor</fullName>
    </submittedName>
</protein>
<evidence type="ECO:0000256" key="4">
    <source>
        <dbReference type="ARBA" id="ARBA00023163"/>
    </source>
</evidence>
<dbReference type="FunFam" id="4.10.280.10:FF:000021">
    <property type="entry name" value="Transcription factor bHLH130 family"/>
    <property type="match status" value="1"/>
</dbReference>
<feature type="region of interest" description="Disordered" evidence="6">
    <location>
        <begin position="1"/>
        <end position="31"/>
    </location>
</feature>
<dbReference type="GO" id="GO:0046983">
    <property type="term" value="F:protein dimerization activity"/>
    <property type="evidence" value="ECO:0007669"/>
    <property type="project" value="InterPro"/>
</dbReference>
<feature type="compositionally biased region" description="Low complexity" evidence="6">
    <location>
        <begin position="1"/>
        <end position="22"/>
    </location>
</feature>
<feature type="compositionally biased region" description="Polar residues" evidence="6">
    <location>
        <begin position="243"/>
        <end position="260"/>
    </location>
</feature>
<keyword evidence="5" id="KW-0539">Nucleus</keyword>
<evidence type="ECO:0000256" key="5">
    <source>
        <dbReference type="ARBA" id="ARBA00023242"/>
    </source>
</evidence>
<dbReference type="Proteomes" id="UP001289374">
    <property type="component" value="Unassembled WGS sequence"/>
</dbReference>
<dbReference type="SMART" id="SM00353">
    <property type="entry name" value="HLH"/>
    <property type="match status" value="1"/>
</dbReference>
<evidence type="ECO:0000313" key="9">
    <source>
        <dbReference type="Proteomes" id="UP001289374"/>
    </source>
</evidence>
<comment type="subcellular location">
    <subcellularLocation>
        <location evidence="1">Nucleus</location>
    </subcellularLocation>
</comment>
<feature type="compositionally biased region" description="Polar residues" evidence="6">
    <location>
        <begin position="215"/>
        <end position="227"/>
    </location>
</feature>
<name>A0AAE2C713_9LAMI</name>
<dbReference type="AlphaFoldDB" id="A0AAE2C713"/>
<dbReference type="SUPFAM" id="SSF47459">
    <property type="entry name" value="HLH, helix-loop-helix DNA-binding domain"/>
    <property type="match status" value="1"/>
</dbReference>
<dbReference type="PANTHER" id="PTHR16223:SF345">
    <property type="entry name" value="TRANSCRIPTION FACTOR BHLH130-LIKE"/>
    <property type="match status" value="1"/>
</dbReference>
<reference evidence="8" key="1">
    <citation type="submission" date="2020-06" db="EMBL/GenBank/DDBJ databases">
        <authorList>
            <person name="Li T."/>
            <person name="Hu X."/>
            <person name="Zhang T."/>
            <person name="Song X."/>
            <person name="Zhang H."/>
            <person name="Dai N."/>
            <person name="Sheng W."/>
            <person name="Hou X."/>
            <person name="Wei L."/>
        </authorList>
    </citation>
    <scope>NUCLEOTIDE SEQUENCE</scope>
    <source>
        <strain evidence="8">K16</strain>
        <tissue evidence="8">Leaf</tissue>
    </source>
</reference>
<dbReference type="GO" id="GO:0000981">
    <property type="term" value="F:DNA-binding transcription factor activity, RNA polymerase II-specific"/>
    <property type="evidence" value="ECO:0007669"/>
    <property type="project" value="TreeGrafter"/>
</dbReference>
<comment type="caution">
    <text evidence="8">The sequence shown here is derived from an EMBL/GenBank/DDBJ whole genome shotgun (WGS) entry which is preliminary data.</text>
</comment>
<dbReference type="Pfam" id="PF00010">
    <property type="entry name" value="HLH"/>
    <property type="match status" value="1"/>
</dbReference>
<feature type="compositionally biased region" description="Low complexity" evidence="6">
    <location>
        <begin position="228"/>
        <end position="242"/>
    </location>
</feature>
<evidence type="ECO:0000256" key="1">
    <source>
        <dbReference type="ARBA" id="ARBA00004123"/>
    </source>
</evidence>
<feature type="compositionally biased region" description="Polar residues" evidence="6">
    <location>
        <begin position="275"/>
        <end position="287"/>
    </location>
</feature>
<dbReference type="Gene3D" id="4.10.280.10">
    <property type="entry name" value="Helix-loop-helix DNA-binding domain"/>
    <property type="match status" value="1"/>
</dbReference>
<keyword evidence="2" id="KW-0805">Transcription regulation</keyword>
<dbReference type="PROSITE" id="PS50888">
    <property type="entry name" value="BHLH"/>
    <property type="match status" value="1"/>
</dbReference>
<evidence type="ECO:0000256" key="3">
    <source>
        <dbReference type="ARBA" id="ARBA00023125"/>
    </source>
</evidence>
<evidence type="ECO:0000256" key="2">
    <source>
        <dbReference type="ARBA" id="ARBA00023015"/>
    </source>
</evidence>
<dbReference type="GO" id="GO:0000978">
    <property type="term" value="F:RNA polymerase II cis-regulatory region sequence-specific DNA binding"/>
    <property type="evidence" value="ECO:0007669"/>
    <property type="project" value="TreeGrafter"/>
</dbReference>
<accession>A0AAE2C713</accession>
<dbReference type="InterPro" id="IPR011598">
    <property type="entry name" value="bHLH_dom"/>
</dbReference>
<feature type="domain" description="BHLH" evidence="7">
    <location>
        <begin position="356"/>
        <end position="406"/>
    </location>
</feature>
<evidence type="ECO:0000313" key="8">
    <source>
        <dbReference type="EMBL" id="KAK4411035.1"/>
    </source>
</evidence>
<proteinExistence type="predicted"/>
<dbReference type="InterPro" id="IPR045843">
    <property type="entry name" value="IND-like"/>
</dbReference>
<dbReference type="PANTHER" id="PTHR16223">
    <property type="entry name" value="TRANSCRIPTION FACTOR BHLH83-RELATED"/>
    <property type="match status" value="1"/>
</dbReference>
<dbReference type="GO" id="GO:0005634">
    <property type="term" value="C:nucleus"/>
    <property type="evidence" value="ECO:0007669"/>
    <property type="project" value="UniProtKB-SubCell"/>
</dbReference>
<feature type="region of interest" description="Disordered" evidence="6">
    <location>
        <begin position="215"/>
        <end position="287"/>
    </location>
</feature>
<evidence type="ECO:0000256" key="6">
    <source>
        <dbReference type="SAM" id="MobiDB-lite"/>
    </source>
</evidence>
<reference evidence="8" key="2">
    <citation type="journal article" date="2024" name="Plant">
        <title>Genomic evolution and insights into agronomic trait innovations of Sesamum species.</title>
        <authorList>
            <person name="Miao H."/>
            <person name="Wang L."/>
            <person name="Qu L."/>
            <person name="Liu H."/>
            <person name="Sun Y."/>
            <person name="Le M."/>
            <person name="Wang Q."/>
            <person name="Wei S."/>
            <person name="Zheng Y."/>
            <person name="Lin W."/>
            <person name="Duan Y."/>
            <person name="Cao H."/>
            <person name="Xiong S."/>
            <person name="Wang X."/>
            <person name="Wei L."/>
            <person name="Li C."/>
            <person name="Ma Q."/>
            <person name="Ju M."/>
            <person name="Zhao R."/>
            <person name="Li G."/>
            <person name="Mu C."/>
            <person name="Tian Q."/>
            <person name="Mei H."/>
            <person name="Zhang T."/>
            <person name="Gao T."/>
            <person name="Zhang H."/>
        </authorList>
    </citation>
    <scope>NUCLEOTIDE SEQUENCE</scope>
    <source>
        <strain evidence="8">K16</strain>
    </source>
</reference>
<dbReference type="EMBL" id="JACGWL010000001">
    <property type="protein sequence ID" value="KAK4411035.1"/>
    <property type="molecule type" value="Genomic_DNA"/>
</dbReference>
<keyword evidence="4" id="KW-0804">Transcription</keyword>
<gene>
    <name evidence="8" type="ORF">Sango_0176500</name>
</gene>